<comment type="caution">
    <text evidence="4">The sequence shown here is derived from an EMBL/GenBank/DDBJ whole genome shotgun (WGS) entry which is preliminary data.</text>
</comment>
<evidence type="ECO:0000313" key="5">
    <source>
        <dbReference type="Proteomes" id="UP001243009"/>
    </source>
</evidence>
<dbReference type="Proteomes" id="UP001243009">
    <property type="component" value="Unassembled WGS sequence"/>
</dbReference>
<accession>A0ABT9EB25</accession>
<evidence type="ECO:0000259" key="3">
    <source>
        <dbReference type="PROSITE" id="PS50966"/>
    </source>
</evidence>
<feature type="compositionally biased region" description="Low complexity" evidence="2">
    <location>
        <begin position="302"/>
        <end position="318"/>
    </location>
</feature>
<evidence type="ECO:0000256" key="1">
    <source>
        <dbReference type="PROSITE-ProRule" id="PRU00325"/>
    </source>
</evidence>
<keyword evidence="1" id="KW-0863">Zinc-finger</keyword>
<gene>
    <name evidence="4" type="ORF">Q7A36_33985</name>
</gene>
<feature type="domain" description="SWIM-type" evidence="3">
    <location>
        <begin position="147"/>
        <end position="182"/>
    </location>
</feature>
<dbReference type="PROSITE" id="PS50966">
    <property type="entry name" value="ZF_SWIM"/>
    <property type="match status" value="1"/>
</dbReference>
<dbReference type="RefSeq" id="WP_305108246.1">
    <property type="nucleotide sequence ID" value="NZ_JAUTWS010000086.1"/>
</dbReference>
<reference evidence="4 5" key="1">
    <citation type="submission" date="2023-08" db="EMBL/GenBank/DDBJ databases">
        <title>The draft genome sequence of Paracraurococcus sp. LOR1-02.</title>
        <authorList>
            <person name="Kingkaew E."/>
            <person name="Tanasupawat S."/>
        </authorList>
    </citation>
    <scope>NUCLEOTIDE SEQUENCE [LARGE SCALE GENOMIC DNA]</scope>
    <source>
        <strain evidence="4 5">LOR1-02</strain>
    </source>
</reference>
<dbReference type="PANTHER" id="PTHR38133:SF1">
    <property type="entry name" value="SLR1429 PROTEIN"/>
    <property type="match status" value="1"/>
</dbReference>
<feature type="compositionally biased region" description="Basic residues" evidence="2">
    <location>
        <begin position="413"/>
        <end position="422"/>
    </location>
</feature>
<feature type="compositionally biased region" description="Low complexity" evidence="2">
    <location>
        <begin position="240"/>
        <end position="253"/>
    </location>
</feature>
<organism evidence="4 5">
    <name type="scientific">Paracraurococcus lichenis</name>
    <dbReference type="NCBI Taxonomy" id="3064888"/>
    <lineage>
        <taxon>Bacteria</taxon>
        <taxon>Pseudomonadati</taxon>
        <taxon>Pseudomonadota</taxon>
        <taxon>Alphaproteobacteria</taxon>
        <taxon>Acetobacterales</taxon>
        <taxon>Roseomonadaceae</taxon>
        <taxon>Paracraurococcus</taxon>
    </lineage>
</organism>
<proteinExistence type="predicted"/>
<dbReference type="EMBL" id="JAUTWS010000086">
    <property type="protein sequence ID" value="MDO9713388.1"/>
    <property type="molecule type" value="Genomic_DNA"/>
</dbReference>
<evidence type="ECO:0000313" key="4">
    <source>
        <dbReference type="EMBL" id="MDO9713388.1"/>
    </source>
</evidence>
<keyword evidence="5" id="KW-1185">Reference proteome</keyword>
<dbReference type="InterPro" id="IPR007527">
    <property type="entry name" value="Znf_SWIM"/>
</dbReference>
<feature type="region of interest" description="Disordered" evidence="2">
    <location>
        <begin position="237"/>
        <end position="422"/>
    </location>
</feature>
<keyword evidence="1" id="KW-0479">Metal-binding</keyword>
<feature type="compositionally biased region" description="Low complexity" evidence="2">
    <location>
        <begin position="333"/>
        <end position="343"/>
    </location>
</feature>
<dbReference type="Pfam" id="PF04434">
    <property type="entry name" value="SWIM"/>
    <property type="match status" value="1"/>
</dbReference>
<protein>
    <recommendedName>
        <fullName evidence="3">SWIM-type domain-containing protein</fullName>
    </recommendedName>
</protein>
<sequence>MSRGWMEWAPYVPVAERRRQAEKLTAKLRKQGKFLAPVVISGRAISSTFWGKAWCGNLEAYRDYESRLPRGRSYVRNGAVIDLQIAPGEVRALVNGSALYKTSVTIRPLAQPAWRRLCADCAGRIDSLVELLQGRFSKAIMERLCRQDTGIFPRPAEIRFDCSCPDHALMCKHVAAVLYGVGARLDEQPDLLFRLRAVEGAELVAGATADLTLVAGAPAADRMLRDDDVAALFGLDMTSPTAPATPAKPNTKPQGARPPRSRTRAPAASPSVPPAATNTAKGVRSRAAADAAGGAKGRKPDAAVATAGRGAAMTGMRASTAGAKPTEKTRRSPNAGPAAAPANKGTIPKTSAGKAVTRARPGQSMSKPSRADGPTQKTSSIPAFKVSVATGAPATVRPKSVRSRAVASWKTRAAVRKAKRKA</sequence>
<name>A0ABT9EB25_9PROT</name>
<keyword evidence="1" id="KW-0862">Zinc</keyword>
<feature type="compositionally biased region" description="Low complexity" evidence="2">
    <location>
        <begin position="264"/>
        <end position="293"/>
    </location>
</feature>
<dbReference type="PANTHER" id="PTHR38133">
    <property type="entry name" value="SLR1429 PROTEIN"/>
    <property type="match status" value="1"/>
</dbReference>
<evidence type="ECO:0000256" key="2">
    <source>
        <dbReference type="SAM" id="MobiDB-lite"/>
    </source>
</evidence>